<evidence type="ECO:0000256" key="2">
    <source>
        <dbReference type="SAM" id="MobiDB-lite"/>
    </source>
</evidence>
<organism evidence="3 4">
    <name type="scientific">Paractinoplanes rhizophilus</name>
    <dbReference type="NCBI Taxonomy" id="1416877"/>
    <lineage>
        <taxon>Bacteria</taxon>
        <taxon>Bacillati</taxon>
        <taxon>Actinomycetota</taxon>
        <taxon>Actinomycetes</taxon>
        <taxon>Micromonosporales</taxon>
        <taxon>Micromonosporaceae</taxon>
        <taxon>Paractinoplanes</taxon>
    </lineage>
</organism>
<feature type="compositionally biased region" description="Gly residues" evidence="2">
    <location>
        <begin position="276"/>
        <end position="293"/>
    </location>
</feature>
<protein>
    <recommendedName>
        <fullName evidence="5">Secreted protein</fullName>
    </recommendedName>
</protein>
<dbReference type="RefSeq" id="WP_378963894.1">
    <property type="nucleotide sequence ID" value="NZ_JBHTBJ010000001.1"/>
</dbReference>
<dbReference type="Proteomes" id="UP001596548">
    <property type="component" value="Unassembled WGS sequence"/>
</dbReference>
<evidence type="ECO:0000313" key="4">
    <source>
        <dbReference type="Proteomes" id="UP001596548"/>
    </source>
</evidence>
<evidence type="ECO:0000256" key="1">
    <source>
        <dbReference type="SAM" id="Coils"/>
    </source>
</evidence>
<evidence type="ECO:0008006" key="5">
    <source>
        <dbReference type="Google" id="ProtNLM"/>
    </source>
</evidence>
<proteinExistence type="predicted"/>
<comment type="caution">
    <text evidence="3">The sequence shown here is derived from an EMBL/GenBank/DDBJ whole genome shotgun (WGS) entry which is preliminary data.</text>
</comment>
<keyword evidence="4" id="KW-1185">Reference proteome</keyword>
<keyword evidence="1" id="KW-0175">Coiled coil</keyword>
<gene>
    <name evidence="3" type="ORF">ACFQS1_00835</name>
</gene>
<feature type="region of interest" description="Disordered" evidence="2">
    <location>
        <begin position="134"/>
        <end position="164"/>
    </location>
</feature>
<feature type="region of interest" description="Disordered" evidence="2">
    <location>
        <begin position="273"/>
        <end position="295"/>
    </location>
</feature>
<evidence type="ECO:0000313" key="3">
    <source>
        <dbReference type="EMBL" id="MFC7272510.1"/>
    </source>
</evidence>
<sequence>MYSRSRFSQSRSNARRWQIGAVAGVAVAVVGVGLGVASADEAVPTVNCPAVSIGVAVPAQAQAEVQSNLQQLNTQISEANNRLRNSAGQGGPNFVQNAILGPLADKRFAAINRIETAIGRNAAKPDLNAEGLRTCTLNQGGGKPAEQPTTVPPANNGGDAAGGGNAAAGVPTVNCPQVRIGVAVPAEAQAEVVRNLELLNTQIAEANTRLVDTVGQGGPNFIQNAILGPLAGKRLAAINRIETAIGRRAAKPDLNAEGLSKCSLNADGAASAQQGTGVGAGEAGQNGGAGPNGAGPAASISCPDLTINVAIPAQAQAEVQRNLDLLGTQIAEANKRLASSAGQGGPNFVRNAILGPLADKRFSTIKRIETAIGRNAAKPDLDAEGLKGCSVSG</sequence>
<feature type="coiled-coil region" evidence="1">
    <location>
        <begin position="62"/>
        <end position="89"/>
    </location>
</feature>
<reference evidence="4" key="1">
    <citation type="journal article" date="2019" name="Int. J. Syst. Evol. Microbiol.">
        <title>The Global Catalogue of Microorganisms (GCM) 10K type strain sequencing project: providing services to taxonomists for standard genome sequencing and annotation.</title>
        <authorList>
            <consortium name="The Broad Institute Genomics Platform"/>
            <consortium name="The Broad Institute Genome Sequencing Center for Infectious Disease"/>
            <person name="Wu L."/>
            <person name="Ma J."/>
        </authorList>
    </citation>
    <scope>NUCLEOTIDE SEQUENCE [LARGE SCALE GENOMIC DNA]</scope>
    <source>
        <strain evidence="4">XZYJT-10</strain>
    </source>
</reference>
<name>A0ABW2HLW2_9ACTN</name>
<dbReference type="EMBL" id="JBHTBJ010000001">
    <property type="protein sequence ID" value="MFC7272510.1"/>
    <property type="molecule type" value="Genomic_DNA"/>
</dbReference>
<accession>A0ABW2HLW2</accession>